<protein>
    <submittedName>
        <fullName evidence="2">Uncharacterized protein</fullName>
    </submittedName>
</protein>
<keyword evidence="1" id="KW-1133">Transmembrane helix</keyword>
<dbReference type="Proteomes" id="UP001500902">
    <property type="component" value="Unassembled WGS sequence"/>
</dbReference>
<name>A0ABP7DCT5_9ACTN</name>
<accession>A0ABP7DCT5</accession>
<proteinExistence type="predicted"/>
<feature type="transmembrane region" description="Helical" evidence="1">
    <location>
        <begin position="6"/>
        <end position="24"/>
    </location>
</feature>
<reference evidence="3" key="1">
    <citation type="journal article" date="2019" name="Int. J. Syst. Evol. Microbiol.">
        <title>The Global Catalogue of Microorganisms (GCM) 10K type strain sequencing project: providing services to taxonomists for standard genome sequencing and annotation.</title>
        <authorList>
            <consortium name="The Broad Institute Genomics Platform"/>
            <consortium name="The Broad Institute Genome Sequencing Center for Infectious Disease"/>
            <person name="Wu L."/>
            <person name="Ma J."/>
        </authorList>
    </citation>
    <scope>NUCLEOTIDE SEQUENCE [LARGE SCALE GENOMIC DNA]</scope>
    <source>
        <strain evidence="3">JCM 16904</strain>
    </source>
</reference>
<gene>
    <name evidence="2" type="ORF">GCM10022224_080660</name>
</gene>
<keyword evidence="1" id="KW-0472">Membrane</keyword>
<dbReference type="EMBL" id="BAAAZP010000170">
    <property type="protein sequence ID" value="GAA3702728.1"/>
    <property type="molecule type" value="Genomic_DNA"/>
</dbReference>
<comment type="caution">
    <text evidence="2">The sequence shown here is derived from an EMBL/GenBank/DDBJ whole genome shotgun (WGS) entry which is preliminary data.</text>
</comment>
<keyword evidence="1" id="KW-0812">Transmembrane</keyword>
<organism evidence="2 3">
    <name type="scientific">Nonomuraea antimicrobica</name>
    <dbReference type="NCBI Taxonomy" id="561173"/>
    <lineage>
        <taxon>Bacteria</taxon>
        <taxon>Bacillati</taxon>
        <taxon>Actinomycetota</taxon>
        <taxon>Actinomycetes</taxon>
        <taxon>Streptosporangiales</taxon>
        <taxon>Streptosporangiaceae</taxon>
        <taxon>Nonomuraea</taxon>
    </lineage>
</organism>
<keyword evidence="3" id="KW-1185">Reference proteome</keyword>
<evidence type="ECO:0000256" key="1">
    <source>
        <dbReference type="SAM" id="Phobius"/>
    </source>
</evidence>
<evidence type="ECO:0000313" key="3">
    <source>
        <dbReference type="Proteomes" id="UP001500902"/>
    </source>
</evidence>
<sequence>MSAIVTSIIAVTGTLLGSLMTFLLQRRSIDRSERFARAERLRGEQIKIYSDFARTILDFRSAQRRAWGKRAEDDRNGEAYRTAVDDVLRARAAGWTALYQVELVTEDVEIRRLANHAMELVKSMNEAETADAVKALTPEVRVAVEDFVRAAGVMVRKV</sequence>
<evidence type="ECO:0000313" key="2">
    <source>
        <dbReference type="EMBL" id="GAA3702728.1"/>
    </source>
</evidence>